<dbReference type="AlphaFoldDB" id="A0A0J8DWU7"/>
<organism evidence="3 4">
    <name type="scientific">Beta vulgaris subsp. vulgaris</name>
    <name type="common">Beet</name>
    <dbReference type="NCBI Taxonomy" id="3555"/>
    <lineage>
        <taxon>Eukaryota</taxon>
        <taxon>Viridiplantae</taxon>
        <taxon>Streptophyta</taxon>
        <taxon>Embryophyta</taxon>
        <taxon>Tracheophyta</taxon>
        <taxon>Spermatophyta</taxon>
        <taxon>Magnoliopsida</taxon>
        <taxon>eudicotyledons</taxon>
        <taxon>Gunneridae</taxon>
        <taxon>Pentapetalae</taxon>
        <taxon>Caryophyllales</taxon>
        <taxon>Chenopodiaceae</taxon>
        <taxon>Betoideae</taxon>
        <taxon>Beta</taxon>
    </lineage>
</organism>
<dbReference type="Gramene" id="KMS95335">
    <property type="protein sequence ID" value="KMS95335"/>
    <property type="gene ID" value="BVRB_009190"/>
</dbReference>
<dbReference type="EMBL" id="KQ090483">
    <property type="protein sequence ID" value="KMS95335.1"/>
    <property type="molecule type" value="Genomic_DNA"/>
</dbReference>
<evidence type="ECO:0000313" key="4">
    <source>
        <dbReference type="Proteomes" id="UP000035740"/>
    </source>
</evidence>
<evidence type="ECO:0000256" key="1">
    <source>
        <dbReference type="SAM" id="Coils"/>
    </source>
</evidence>
<feature type="region of interest" description="Disordered" evidence="2">
    <location>
        <begin position="146"/>
        <end position="183"/>
    </location>
</feature>
<accession>A0A0J8DWU7</accession>
<reference evidence="3 4" key="1">
    <citation type="journal article" date="2014" name="Nature">
        <title>The genome of the recently domesticated crop plant sugar beet (Beta vulgaris).</title>
        <authorList>
            <person name="Dohm J.C."/>
            <person name="Minoche A.E."/>
            <person name="Holtgrawe D."/>
            <person name="Capella-Gutierrez S."/>
            <person name="Zakrzewski F."/>
            <person name="Tafer H."/>
            <person name="Rupp O."/>
            <person name="Sorensen T.R."/>
            <person name="Stracke R."/>
            <person name="Reinhardt R."/>
            <person name="Goesmann A."/>
            <person name="Kraft T."/>
            <person name="Schulz B."/>
            <person name="Stadler P.F."/>
            <person name="Schmidt T."/>
            <person name="Gabaldon T."/>
            <person name="Lehrach H."/>
            <person name="Weisshaar B."/>
            <person name="Himmelbauer H."/>
        </authorList>
    </citation>
    <scope>NUCLEOTIDE SEQUENCE [LARGE SCALE GENOMIC DNA]</scope>
    <source>
        <tissue evidence="3">Taproot</tissue>
    </source>
</reference>
<dbReference type="Proteomes" id="UP000035740">
    <property type="component" value="Unassembled WGS sequence"/>
</dbReference>
<keyword evidence="4" id="KW-1185">Reference proteome</keyword>
<feature type="compositionally biased region" description="Acidic residues" evidence="2">
    <location>
        <begin position="152"/>
        <end position="164"/>
    </location>
</feature>
<sequence length="183" mass="20417">MSRSNQEPYNRMITEKEAWKVERANLTLAKENAESAKVEAESKQARVEGDLERIKFKLSTAEAQLKEAQAAVSRSQEEWFKAWQASDDCTEFCAEVGQSAHKMGEDEALTKLREALTDSCPEADWNSVWSRYQELAEAKAAEIKAKMAEEMSSNDEADDNEEAASTEPPPTEQPAADPSTKLP</sequence>
<evidence type="ECO:0000256" key="2">
    <source>
        <dbReference type="SAM" id="MobiDB-lite"/>
    </source>
</evidence>
<name>A0A0J8DWU7_BETVV</name>
<evidence type="ECO:0000313" key="3">
    <source>
        <dbReference type="EMBL" id="KMS95335.1"/>
    </source>
</evidence>
<keyword evidence="1" id="KW-0175">Coiled coil</keyword>
<feature type="coiled-coil region" evidence="1">
    <location>
        <begin position="16"/>
        <end position="78"/>
    </location>
</feature>
<proteinExistence type="predicted"/>
<protein>
    <submittedName>
        <fullName evidence="3">Uncharacterized protein</fullName>
    </submittedName>
</protein>
<gene>
    <name evidence="3" type="ORF">BVRB_009190</name>
</gene>